<feature type="region of interest" description="Disordered" evidence="18">
    <location>
        <begin position="927"/>
        <end position="962"/>
    </location>
</feature>
<evidence type="ECO:0000256" key="14">
    <source>
        <dbReference type="ARBA" id="ARBA00023161"/>
    </source>
</evidence>
<evidence type="ECO:0000256" key="10">
    <source>
        <dbReference type="ARBA" id="ARBA00022728"/>
    </source>
</evidence>
<feature type="domain" description="Btz" evidence="19">
    <location>
        <begin position="147"/>
        <end position="277"/>
    </location>
</feature>
<keyword evidence="9" id="KW-0507">mRNA processing</keyword>
<keyword evidence="12" id="KW-0810">Translation regulation</keyword>
<dbReference type="GO" id="GO:0030425">
    <property type="term" value="C:dendrite"/>
    <property type="evidence" value="ECO:0007669"/>
    <property type="project" value="UniProtKB-SubCell"/>
</dbReference>
<evidence type="ECO:0000259" key="19">
    <source>
        <dbReference type="SMART" id="SM01044"/>
    </source>
</evidence>
<feature type="compositionally biased region" description="Low complexity" evidence="18">
    <location>
        <begin position="431"/>
        <end position="440"/>
    </location>
</feature>
<keyword evidence="15" id="KW-0508">mRNA splicing</keyword>
<evidence type="ECO:0000256" key="4">
    <source>
        <dbReference type="ARBA" id="ARBA00004556"/>
    </source>
</evidence>
<feature type="compositionally biased region" description="Basic residues" evidence="18">
    <location>
        <begin position="613"/>
        <end position="626"/>
    </location>
</feature>
<feature type="compositionally biased region" description="Basic and acidic residues" evidence="18">
    <location>
        <begin position="132"/>
        <end position="146"/>
    </location>
</feature>
<keyword evidence="14" id="KW-0866">Nonsense-mediated mRNA decay</keyword>
<feature type="compositionally biased region" description="Basic and acidic residues" evidence="18">
    <location>
        <begin position="1079"/>
        <end position="1088"/>
    </location>
</feature>
<comment type="caution">
    <text evidence="20">The sequence shown here is derived from an EMBL/GenBank/DDBJ whole genome shotgun (WGS) entry which is preliminary data.</text>
</comment>
<sequence>KMADRRRRRRCASQDSEDDDESGSGSDSGRSGSPATKSRGKDSERPEETATQEVAKSDVESECESEDGVGEAVLSDYDSADLEENASHSEEVEEEEPAEHYSDEEAPPASGEPNSAAANSPAKEEEAEAKDEDGQSKEESKSEDKGNLAGERQSGDGQESTDDPETKAAGKAGQKLDDDEDRKNPAYIPRKGLFFEHDVRGHAQEEERYTAWAHQEDAATPPALSHLSVRRPKTRNRKLWKDEGRWEHDRFREEEQAPKSREELIAIYGYDIRNGSGSGERSYRQRRPRCSRPQPQYREGLPGAPQGPKSPPEPSDGGRAVGRGREGPPGVTASTPNSQGSLGEQDLHPSTAAAPPESGLAKPASQRPQKPRAGGDRAPAGAAASSEPPSAVWEGASPAERPVERKSYSLARRTRSRPAELGSKQPSVEDAAATSASSAAGKTWSGPSEGPGQAPGAGPVTELEQDVSRLSLAGQSWSQSPTSYIRSEMRGEVELLGWSCPRQESGPHALLPPPPRYQQRAPARSPSAVLQHGGDGRGLQPGQALLVPAAEGRPGAHAAHAPGGDGGPLLRAHFLPGTDLRPRRWPRPHSTARHAGPAGDAPPPPRPPPPPVRRPHRRPRPLRGPRRFLVTRATAAAAASAFLPSARGHDLPLPDHVPEPAGELQAVAAWTSTPAARSPDVVLQGQSQVTFGGVTYYDTMQQQAQPKPSPPRRTSQPVTVKPPPPEERAGSARSCGPRQADPRRGGGWMEVIRDGGPNPGGSTVRSPPRKAPAAAADPDGPRSSPAGLRRSAAVSRLLHPPVPTPEPPTTSLRTTHQKPVHLLHPAPPAPPPRHRPAMPAGMKPLEKFLKKQTTALTRAGGFVGGGADKASGTGASRRRASLSRVVPFFRETSPESSQTREVFSPDCEDPPSWPSASGPVLVAAPGGATTCGSGDVRSPSLSSDEQSSEASLVAEGGGGGAPMPPDTPDNLALLVLDSVTQKQAGLCTEMLLDDFMLTHPIFLTADRFQQSDEEFRVIGRFQLLVSSSFRMIQSSGSSSISTTWLLLPKCSLLFPPSPPMACGHMTRRLLDSSSSRFSLETEARDRGRGQQAEGEGGEGEAGPDSESDGATDGVRRKRAVLSVAFRYLDTYRELLQEEGDRSNSFPKVPPAGRHGNGPQQWPAGQSPPCVCVRVCVCVCV</sequence>
<evidence type="ECO:0000256" key="8">
    <source>
        <dbReference type="ARBA" id="ARBA00022490"/>
    </source>
</evidence>
<organism evidence="20">
    <name type="scientific">Tetraodon nigroviridis</name>
    <name type="common">Spotted green pufferfish</name>
    <name type="synonym">Chelonodon nigroviridis</name>
    <dbReference type="NCBI Taxonomy" id="99883"/>
    <lineage>
        <taxon>Eukaryota</taxon>
        <taxon>Metazoa</taxon>
        <taxon>Chordata</taxon>
        <taxon>Craniata</taxon>
        <taxon>Vertebrata</taxon>
        <taxon>Euteleostomi</taxon>
        <taxon>Actinopterygii</taxon>
        <taxon>Neopterygii</taxon>
        <taxon>Teleostei</taxon>
        <taxon>Neoteleostei</taxon>
        <taxon>Acanthomorphata</taxon>
        <taxon>Eupercaria</taxon>
        <taxon>Tetraodontiformes</taxon>
        <taxon>Tetradontoidea</taxon>
        <taxon>Tetraodontidae</taxon>
        <taxon>Tetraodon</taxon>
    </lineage>
</organism>
<evidence type="ECO:0000256" key="3">
    <source>
        <dbReference type="ARBA" id="ARBA00004324"/>
    </source>
</evidence>
<proteinExistence type="inferred from homology"/>
<feature type="compositionally biased region" description="Low complexity" evidence="18">
    <location>
        <begin position="107"/>
        <end position="121"/>
    </location>
</feature>
<comment type="similarity">
    <text evidence="5">Belongs to the CASC3 family.</text>
</comment>
<feature type="region of interest" description="Disordered" evidence="18">
    <location>
        <begin position="1075"/>
        <end position="1113"/>
    </location>
</feature>
<feature type="compositionally biased region" description="Acidic residues" evidence="18">
    <location>
        <begin position="60"/>
        <end position="69"/>
    </location>
</feature>
<dbReference type="GO" id="GO:0048471">
    <property type="term" value="C:perinuclear region of cytoplasm"/>
    <property type="evidence" value="ECO:0007669"/>
    <property type="project" value="UniProtKB-SubCell"/>
</dbReference>
<evidence type="ECO:0000256" key="7">
    <source>
        <dbReference type="ARBA" id="ARBA00022448"/>
    </source>
</evidence>
<dbReference type="PANTHER" id="PTHR13434">
    <property type="entry name" value="PROTEIN CASC3"/>
    <property type="match status" value="1"/>
</dbReference>
<dbReference type="AlphaFoldDB" id="Q4T9F5"/>
<evidence type="ECO:0000256" key="18">
    <source>
        <dbReference type="SAM" id="MobiDB-lite"/>
    </source>
</evidence>
<dbReference type="GO" id="GO:0006417">
    <property type="term" value="P:regulation of translation"/>
    <property type="evidence" value="ECO:0007669"/>
    <property type="project" value="UniProtKB-KW"/>
</dbReference>
<evidence type="ECO:0000256" key="15">
    <source>
        <dbReference type="ARBA" id="ARBA00023187"/>
    </source>
</evidence>
<feature type="compositionally biased region" description="Low complexity" evidence="18">
    <location>
        <begin position="23"/>
        <end position="33"/>
    </location>
</feature>
<dbReference type="Gene3D" id="1.20.870.10">
    <property type="entry name" value="Son of sevenless (SoS) protein Chain: S domain 1"/>
    <property type="match status" value="1"/>
</dbReference>
<keyword evidence="13" id="KW-0694">RNA-binding</keyword>
<keyword evidence="17" id="KW-0966">Cell projection</keyword>
<evidence type="ECO:0000256" key="13">
    <source>
        <dbReference type="ARBA" id="ARBA00022884"/>
    </source>
</evidence>
<feature type="region of interest" description="Disordered" evidence="18">
    <location>
        <begin position="498"/>
        <end position="628"/>
    </location>
</feature>
<reference evidence="20" key="1">
    <citation type="journal article" date="2004" name="Nature">
        <title>Genome duplication in the teleost fish Tetraodon nigroviridis reveals the early vertebrate proto-karyotype.</title>
        <authorList>
            <person name="Jaillon O."/>
            <person name="Aury J.-M."/>
            <person name="Brunet F."/>
            <person name="Petit J.-L."/>
            <person name="Stange-Thomann N."/>
            <person name="Mauceli E."/>
            <person name="Bouneau L."/>
            <person name="Fischer C."/>
            <person name="Ozouf-Costaz C."/>
            <person name="Bernot A."/>
            <person name="Nicaud S."/>
            <person name="Jaffe D."/>
            <person name="Fisher S."/>
            <person name="Lutfalla G."/>
            <person name="Dossat C."/>
            <person name="Segurens B."/>
            <person name="Dasilva C."/>
            <person name="Salanoubat M."/>
            <person name="Levy M."/>
            <person name="Boudet N."/>
            <person name="Castellano S."/>
            <person name="Anthouard V."/>
            <person name="Jubin C."/>
            <person name="Castelli V."/>
            <person name="Katinka M."/>
            <person name="Vacherie B."/>
            <person name="Biemont C."/>
            <person name="Skalli Z."/>
            <person name="Cattolico L."/>
            <person name="Poulain J."/>
            <person name="De Berardinis V."/>
            <person name="Cruaud C."/>
            <person name="Duprat S."/>
            <person name="Brottier P."/>
            <person name="Coutanceau J.-P."/>
            <person name="Gouzy J."/>
            <person name="Parra G."/>
            <person name="Lardier G."/>
            <person name="Chapple C."/>
            <person name="McKernan K.J."/>
            <person name="McEwan P."/>
            <person name="Bosak S."/>
            <person name="Kellis M."/>
            <person name="Volff J.-N."/>
            <person name="Guigo R."/>
            <person name="Zody M.C."/>
            <person name="Mesirov J."/>
            <person name="Lindblad-Toh K."/>
            <person name="Birren B."/>
            <person name="Nusbaum C."/>
            <person name="Kahn D."/>
            <person name="Robinson-Rechavi M."/>
            <person name="Laudet V."/>
            <person name="Schachter V."/>
            <person name="Quetier F."/>
            <person name="Saurin W."/>
            <person name="Scarpelli C."/>
            <person name="Wincker P."/>
            <person name="Lander E.S."/>
            <person name="Weissenbach J."/>
            <person name="Roest Crollius H."/>
        </authorList>
    </citation>
    <scope>NUCLEOTIDE SEQUENCE [LARGE SCALE GENOMIC DNA]</scope>
</reference>
<feature type="compositionally biased region" description="Low complexity" evidence="18">
    <location>
        <begin position="938"/>
        <end position="952"/>
    </location>
</feature>
<dbReference type="GO" id="GO:0008380">
    <property type="term" value="P:RNA splicing"/>
    <property type="evidence" value="ECO:0007669"/>
    <property type="project" value="UniProtKB-KW"/>
</dbReference>
<feature type="compositionally biased region" description="Low complexity" evidence="18">
    <location>
        <begin position="376"/>
        <end position="391"/>
    </location>
</feature>
<dbReference type="GO" id="GO:0005681">
    <property type="term" value="C:spliceosomal complex"/>
    <property type="evidence" value="ECO:0007669"/>
    <property type="project" value="UniProtKB-KW"/>
</dbReference>
<dbReference type="EMBL" id="CAAE01007581">
    <property type="protein sequence ID" value="CAF90477.1"/>
    <property type="molecule type" value="Genomic_DNA"/>
</dbReference>
<dbReference type="GO" id="GO:0016607">
    <property type="term" value="C:nuclear speck"/>
    <property type="evidence" value="ECO:0007669"/>
    <property type="project" value="UniProtKB-SubCell"/>
</dbReference>
<dbReference type="GO" id="GO:0010494">
    <property type="term" value="C:cytoplasmic stress granule"/>
    <property type="evidence" value="ECO:0007669"/>
    <property type="project" value="UniProtKB-SubCell"/>
</dbReference>
<keyword evidence="8" id="KW-0963">Cytoplasm</keyword>
<feature type="compositionally biased region" description="Acidic residues" evidence="18">
    <location>
        <begin position="1095"/>
        <end position="1109"/>
    </location>
</feature>
<evidence type="ECO:0000256" key="2">
    <source>
        <dbReference type="ARBA" id="ARBA00004279"/>
    </source>
</evidence>
<evidence type="ECO:0000313" key="20">
    <source>
        <dbReference type="EMBL" id="CAF90477.1"/>
    </source>
</evidence>
<dbReference type="GO" id="GO:0051028">
    <property type="term" value="P:mRNA transport"/>
    <property type="evidence" value="ECO:0007669"/>
    <property type="project" value="UniProtKB-KW"/>
</dbReference>
<reference evidence="20" key="2">
    <citation type="submission" date="2004-02" db="EMBL/GenBank/DDBJ databases">
        <authorList>
            <consortium name="Genoscope"/>
            <consortium name="Whitehead Institute Centre for Genome Research"/>
        </authorList>
    </citation>
    <scope>NUCLEOTIDE SEQUENCE</scope>
</reference>
<feature type="compositionally biased region" description="Basic and acidic residues" evidence="18">
    <location>
        <begin position="193"/>
        <end position="217"/>
    </location>
</feature>
<feature type="region of interest" description="Disordered" evidence="18">
    <location>
        <begin position="694"/>
        <end position="840"/>
    </location>
</feature>
<feature type="region of interest" description="Disordered" evidence="18">
    <location>
        <begin position="1138"/>
        <end position="1165"/>
    </location>
</feature>
<feature type="compositionally biased region" description="Polar residues" evidence="18">
    <location>
        <begin position="332"/>
        <end position="342"/>
    </location>
</feature>
<dbReference type="InterPro" id="IPR018545">
    <property type="entry name" value="Btz_dom"/>
</dbReference>
<name>Q4T9F5_TETNG</name>
<feature type="compositionally biased region" description="Low complexity" evidence="18">
    <location>
        <begin position="517"/>
        <end position="526"/>
    </location>
</feature>
<keyword evidence="10" id="KW-0747">Spliceosome</keyword>
<dbReference type="GO" id="GO:0006397">
    <property type="term" value="P:mRNA processing"/>
    <property type="evidence" value="ECO:0007669"/>
    <property type="project" value="UniProtKB-KW"/>
</dbReference>
<feature type="region of interest" description="Disordered" evidence="18">
    <location>
        <begin position="1"/>
        <end position="485"/>
    </location>
</feature>
<feature type="compositionally biased region" description="Basic residues" evidence="18">
    <location>
        <begin position="228"/>
        <end position="238"/>
    </location>
</feature>
<gene>
    <name evidence="20" type="ORF">GSTENG00004773001</name>
</gene>
<evidence type="ECO:0000256" key="1">
    <source>
        <dbReference type="ARBA" id="ARBA00004210"/>
    </source>
</evidence>
<feature type="compositionally biased region" description="Low complexity" evidence="18">
    <location>
        <begin position="548"/>
        <end position="562"/>
    </location>
</feature>
<evidence type="ECO:0000256" key="9">
    <source>
        <dbReference type="ARBA" id="ARBA00022664"/>
    </source>
</evidence>
<feature type="compositionally biased region" description="Low complexity" evidence="18">
    <location>
        <begin position="771"/>
        <end position="786"/>
    </location>
</feature>
<dbReference type="GO" id="GO:0003729">
    <property type="term" value="F:mRNA binding"/>
    <property type="evidence" value="ECO:0007669"/>
    <property type="project" value="InterPro"/>
</dbReference>
<feature type="region of interest" description="Disordered" evidence="18">
    <location>
        <begin position="859"/>
        <end position="914"/>
    </location>
</feature>
<dbReference type="InterPro" id="IPR028544">
    <property type="entry name" value="CASC3"/>
</dbReference>
<keyword evidence="11" id="KW-0509">mRNA transport</keyword>
<feature type="compositionally biased region" description="Basic and acidic residues" evidence="18">
    <location>
        <begin position="239"/>
        <end position="264"/>
    </location>
</feature>
<feature type="compositionally biased region" description="Polar residues" evidence="18">
    <location>
        <begin position="698"/>
        <end position="718"/>
    </location>
</feature>
<keyword evidence="7" id="KW-0813">Transport</keyword>
<feature type="compositionally biased region" description="Polar residues" evidence="18">
    <location>
        <begin position="473"/>
        <end position="485"/>
    </location>
</feature>
<dbReference type="Pfam" id="PF09405">
    <property type="entry name" value="Btz"/>
    <property type="match status" value="1"/>
</dbReference>
<evidence type="ECO:0000256" key="12">
    <source>
        <dbReference type="ARBA" id="ARBA00022845"/>
    </source>
</evidence>
<feature type="compositionally biased region" description="Pro residues" evidence="18">
    <location>
        <begin position="600"/>
        <end position="612"/>
    </location>
</feature>
<dbReference type="PANTHER" id="PTHR13434:SF0">
    <property type="entry name" value="PROTEIN CASC3"/>
    <property type="match status" value="1"/>
</dbReference>
<dbReference type="GO" id="GO:0035145">
    <property type="term" value="C:exon-exon junction complex"/>
    <property type="evidence" value="ECO:0007669"/>
    <property type="project" value="InterPro"/>
</dbReference>
<keyword evidence="16" id="KW-0539">Nucleus</keyword>
<dbReference type="GO" id="GO:0000184">
    <property type="term" value="P:nuclear-transcribed mRNA catabolic process, nonsense-mediated decay"/>
    <property type="evidence" value="ECO:0007669"/>
    <property type="project" value="UniProtKB-KW"/>
</dbReference>
<feature type="compositionally biased region" description="Basic and acidic residues" evidence="18">
    <location>
        <begin position="39"/>
        <end position="48"/>
    </location>
</feature>
<feature type="non-terminal residue" evidence="20">
    <location>
        <position position="1180"/>
    </location>
</feature>
<comment type="subcellular location">
    <subcellularLocation>
        <location evidence="2">Cell projection</location>
        <location evidence="2">Dendrite</location>
    </subcellularLocation>
    <subcellularLocation>
        <location evidence="1">Cytoplasm</location>
        <location evidence="1">Stress granule</location>
    </subcellularLocation>
    <subcellularLocation>
        <location evidence="4">Cytoplasm</location>
        <location evidence="4">Perinuclear region</location>
    </subcellularLocation>
    <subcellularLocation>
        <location evidence="3">Nucleus speckle</location>
    </subcellularLocation>
</comment>
<evidence type="ECO:0000256" key="6">
    <source>
        <dbReference type="ARBA" id="ARBA00019964"/>
    </source>
</evidence>
<evidence type="ECO:0000256" key="17">
    <source>
        <dbReference type="ARBA" id="ARBA00023273"/>
    </source>
</evidence>
<evidence type="ECO:0000256" key="11">
    <source>
        <dbReference type="ARBA" id="ARBA00022816"/>
    </source>
</evidence>
<feature type="compositionally biased region" description="Basic residues" evidence="18">
    <location>
        <begin position="583"/>
        <end position="592"/>
    </location>
</feature>
<accession>Q4T9F5</accession>
<protein>
    <recommendedName>
        <fullName evidence="6">Protein CASC3</fullName>
    </recommendedName>
</protein>
<evidence type="ECO:0000256" key="16">
    <source>
        <dbReference type="ARBA" id="ARBA00023242"/>
    </source>
</evidence>
<evidence type="ECO:0000256" key="5">
    <source>
        <dbReference type="ARBA" id="ARBA00009548"/>
    </source>
</evidence>
<dbReference type="OrthoDB" id="657902at2759"/>
<feature type="compositionally biased region" description="Basic residues" evidence="18">
    <location>
        <begin position="1"/>
        <end position="11"/>
    </location>
</feature>
<dbReference type="SMART" id="SM01044">
    <property type="entry name" value="Btz"/>
    <property type="match status" value="1"/>
</dbReference>
<dbReference type="KEGG" id="tng:GSTEN00004773G001"/>